<sequence>MKVCITSKGDSPESVPENRFGRTPFFVVYDDETGNVIEAINNSSANDASGVGPKVVQMLVSKGVNVVITGQVGGNANKGLEVAGIPTYAFGEAKTVADAYAAYKAGTLTRIV</sequence>
<evidence type="ECO:0000259" key="1">
    <source>
        <dbReference type="Pfam" id="PF02579"/>
    </source>
</evidence>
<name>A0A9Q4PXX1_9EURY</name>
<dbReference type="EMBL" id="JAKELO010000002">
    <property type="protein sequence ID" value="MDE4907648.1"/>
    <property type="molecule type" value="Genomic_DNA"/>
</dbReference>
<dbReference type="InterPro" id="IPR003731">
    <property type="entry name" value="Di-Nase_FeMo-co_biosynth"/>
</dbReference>
<dbReference type="InterPro" id="IPR033913">
    <property type="entry name" value="MTH1175_dom"/>
</dbReference>
<dbReference type="Pfam" id="PF02579">
    <property type="entry name" value="Nitro_FeMo-Co"/>
    <property type="match status" value="1"/>
</dbReference>
<evidence type="ECO:0000313" key="3">
    <source>
        <dbReference type="Proteomes" id="UP001143747"/>
    </source>
</evidence>
<organism evidence="2 3">
    <name type="scientific">Methanogenium marinum</name>
    <dbReference type="NCBI Taxonomy" id="348610"/>
    <lineage>
        <taxon>Archaea</taxon>
        <taxon>Methanobacteriati</taxon>
        <taxon>Methanobacteriota</taxon>
        <taxon>Stenosarchaea group</taxon>
        <taxon>Methanomicrobia</taxon>
        <taxon>Methanomicrobiales</taxon>
        <taxon>Methanomicrobiaceae</taxon>
        <taxon>Methanogenium</taxon>
    </lineage>
</organism>
<reference evidence="2" key="1">
    <citation type="submission" date="2022-01" db="EMBL/GenBank/DDBJ databases">
        <title>Draft genome of Methanogenium marinum DSM 15558.</title>
        <authorList>
            <person name="Chen S.-C."/>
            <person name="You Y.-T."/>
        </authorList>
    </citation>
    <scope>NUCLEOTIDE SEQUENCE</scope>
    <source>
        <strain evidence="2">DSM 15558</strain>
    </source>
</reference>
<dbReference type="PANTHER" id="PTHR42983:SF1">
    <property type="entry name" value="IRON-MOLYBDENUM PROTEIN"/>
    <property type="match status" value="1"/>
</dbReference>
<evidence type="ECO:0000313" key="2">
    <source>
        <dbReference type="EMBL" id="MDE4907648.1"/>
    </source>
</evidence>
<dbReference type="SUPFAM" id="SSF53146">
    <property type="entry name" value="Nitrogenase accessory factor-like"/>
    <property type="match status" value="1"/>
</dbReference>
<protein>
    <submittedName>
        <fullName evidence="2">NifB/NifX family molybdenum-iron cluster-binding protein</fullName>
    </submittedName>
</protein>
<comment type="caution">
    <text evidence="2">The sequence shown here is derived from an EMBL/GenBank/DDBJ whole genome shotgun (WGS) entry which is preliminary data.</text>
</comment>
<dbReference type="InterPro" id="IPR036105">
    <property type="entry name" value="DiNase_FeMo-co_biosyn_sf"/>
</dbReference>
<gene>
    <name evidence="2" type="ORF">L0665_03355</name>
</gene>
<proteinExistence type="predicted"/>
<dbReference type="RefSeq" id="WP_274924296.1">
    <property type="nucleotide sequence ID" value="NZ_JAKELO010000002.1"/>
</dbReference>
<dbReference type="PANTHER" id="PTHR42983">
    <property type="entry name" value="DINITROGENASE IRON-MOLYBDENUM COFACTOR PROTEIN-RELATED"/>
    <property type="match status" value="1"/>
</dbReference>
<dbReference type="CDD" id="cd00851">
    <property type="entry name" value="MTH1175"/>
    <property type="match status" value="1"/>
</dbReference>
<accession>A0A9Q4PXX1</accession>
<keyword evidence="3" id="KW-1185">Reference proteome</keyword>
<feature type="domain" description="Dinitrogenase iron-molybdenum cofactor biosynthesis" evidence="1">
    <location>
        <begin position="15"/>
        <end position="104"/>
    </location>
</feature>
<dbReference type="Gene3D" id="3.30.420.130">
    <property type="entry name" value="Dinitrogenase iron-molybdenum cofactor biosynthesis domain"/>
    <property type="match status" value="1"/>
</dbReference>
<dbReference type="Proteomes" id="UP001143747">
    <property type="component" value="Unassembled WGS sequence"/>
</dbReference>
<dbReference type="AlphaFoldDB" id="A0A9Q4PXX1"/>